<proteinExistence type="predicted"/>
<keyword evidence="1" id="KW-0812">Transmembrane</keyword>
<keyword evidence="1" id="KW-1133">Transmembrane helix</keyword>
<evidence type="ECO:0000313" key="2">
    <source>
        <dbReference type="EMBL" id="EFT83481.1"/>
    </source>
</evidence>
<accession>E6K100</accession>
<keyword evidence="3" id="KW-1185">Reference proteome</keyword>
<evidence type="ECO:0000256" key="1">
    <source>
        <dbReference type="SAM" id="Phobius"/>
    </source>
</evidence>
<dbReference type="Proteomes" id="UP000004946">
    <property type="component" value="Chromosome"/>
</dbReference>
<dbReference type="SUPFAM" id="SSF53850">
    <property type="entry name" value="Periplasmic binding protein-like II"/>
    <property type="match status" value="1"/>
</dbReference>
<dbReference type="Gene3D" id="3.40.190.10">
    <property type="entry name" value="Periplasmic binding protein-like II"/>
    <property type="match status" value="2"/>
</dbReference>
<reference evidence="2 3" key="1">
    <citation type="submission" date="2010-12" db="EMBL/GenBank/DDBJ databases">
        <authorList>
            <person name="Muzny D."/>
            <person name="Qin X."/>
            <person name="Buhay C."/>
            <person name="Dugan-Rocha S."/>
            <person name="Ding Y."/>
            <person name="Chen G."/>
            <person name="Hawes A."/>
            <person name="Holder M."/>
            <person name="Jhangiani S."/>
            <person name="Johnson A."/>
            <person name="Khan Z."/>
            <person name="Li Z."/>
            <person name="Liu W."/>
            <person name="Liu X."/>
            <person name="Perez L."/>
            <person name="Shen H."/>
            <person name="Wang Q."/>
            <person name="Watt J."/>
            <person name="Xi L."/>
            <person name="Xin Y."/>
            <person name="Zhou J."/>
            <person name="Deng J."/>
            <person name="Jiang H."/>
            <person name="Liu Y."/>
            <person name="Qu J."/>
            <person name="Song X.-Z."/>
            <person name="Zhang L."/>
            <person name="Villasana D."/>
            <person name="Johnson A."/>
            <person name="Liu J."/>
            <person name="Liyanage D."/>
            <person name="Lorensuhewa L."/>
            <person name="Robinson T."/>
            <person name="Song A."/>
            <person name="Song B.-B."/>
            <person name="Dinh H."/>
            <person name="Thornton R."/>
            <person name="Coyle M."/>
            <person name="Francisco L."/>
            <person name="Jackson L."/>
            <person name="Javaid M."/>
            <person name="Korchina V."/>
            <person name="Kovar C."/>
            <person name="Mata R."/>
            <person name="Mathew T."/>
            <person name="Ngo R."/>
            <person name="Nguyen L."/>
            <person name="Nguyen N."/>
            <person name="Okwuonu G."/>
            <person name="Ongeri F."/>
            <person name="Pham C."/>
            <person name="Simmons D."/>
            <person name="Wilczek-Boney K."/>
            <person name="Hale W."/>
            <person name="Jakkamsetti A."/>
            <person name="Pham P."/>
            <person name="Ruth R."/>
            <person name="San Lucas F."/>
            <person name="Warren J."/>
            <person name="Zhang J."/>
            <person name="Zhao Z."/>
            <person name="Zhou C."/>
            <person name="Zhu D."/>
            <person name="Lee S."/>
            <person name="Bess C."/>
            <person name="Blankenburg K."/>
            <person name="Forbes L."/>
            <person name="Fu Q."/>
            <person name="Gubbala S."/>
            <person name="Hirani K."/>
            <person name="Jayaseelan J.C."/>
            <person name="Lara F."/>
            <person name="Munidasa M."/>
            <person name="Palculict T."/>
            <person name="Patil S."/>
            <person name="Pu L.-L."/>
            <person name="Saada N."/>
            <person name="Tang L."/>
            <person name="Weissenberger G."/>
            <person name="Zhu Y."/>
            <person name="Hemphill L."/>
            <person name="Shang Y."/>
            <person name="Youmans B."/>
            <person name="Ayvaz T."/>
            <person name="Ross M."/>
            <person name="Santibanez J."/>
            <person name="Aqrawi P."/>
            <person name="Gross S."/>
            <person name="Joshi V."/>
            <person name="Fowler G."/>
            <person name="Nazareth L."/>
            <person name="Reid J."/>
            <person name="Worley K."/>
            <person name="Petrosino J."/>
            <person name="Highlander S."/>
            <person name="Gibbs R."/>
        </authorList>
    </citation>
    <scope>NUCLEOTIDE SEQUENCE [LARGE SCALE GENOMIC DNA]</scope>
    <source>
        <strain evidence="2 3">DSM 10105</strain>
    </source>
</reference>
<dbReference type="PANTHER" id="PTHR43649">
    <property type="entry name" value="ARABINOSE-BINDING PROTEIN-RELATED"/>
    <property type="match status" value="1"/>
</dbReference>
<keyword evidence="1" id="KW-0472">Membrane</keyword>
<dbReference type="PANTHER" id="PTHR43649:SF17">
    <property type="entry name" value="ABC TRANSPORTER SOLUTE BINDING PROTEIN-SUGAR TRANSPORT"/>
    <property type="match status" value="1"/>
</dbReference>
<organism evidence="2 3">
    <name type="scientific">Parascardovia denticolens DSM 10105 = JCM 12538</name>
    <dbReference type="NCBI Taxonomy" id="864564"/>
    <lineage>
        <taxon>Bacteria</taxon>
        <taxon>Bacillati</taxon>
        <taxon>Actinomycetota</taxon>
        <taxon>Actinomycetes</taxon>
        <taxon>Bifidobacteriales</taxon>
        <taxon>Bifidobacteriaceae</taxon>
        <taxon>Parascardovia</taxon>
    </lineage>
</organism>
<dbReference type="HOGENOM" id="CLU_021021_2_0_11"/>
<dbReference type="eggNOG" id="COG1653">
    <property type="taxonomic scope" value="Bacteria"/>
</dbReference>
<dbReference type="AlphaFoldDB" id="E6K100"/>
<comment type="caution">
    <text evidence="2">The sequence shown here is derived from an EMBL/GenBank/DDBJ whole genome shotgun (WGS) entry which is preliminary data.</text>
</comment>
<evidence type="ECO:0000313" key="3">
    <source>
        <dbReference type="Proteomes" id="UP000004946"/>
    </source>
</evidence>
<dbReference type="InterPro" id="IPR050490">
    <property type="entry name" value="Bact_solute-bd_prot1"/>
</dbReference>
<name>E6K100_PARDN</name>
<dbReference type="EMBL" id="AEON01000001">
    <property type="protein sequence ID" value="EFT83481.1"/>
    <property type="molecule type" value="Genomic_DNA"/>
</dbReference>
<feature type="transmembrane region" description="Helical" evidence="1">
    <location>
        <begin position="20"/>
        <end position="38"/>
    </location>
</feature>
<protein>
    <submittedName>
        <fullName evidence="2">Putative CRISPR-associated protein Csc1</fullName>
    </submittedName>
</protein>
<sequence>MTGESYERKKMVQTHRKSGIGRLIAIACAGAMTIGLAACGGSGASATDADGKPIVRITVRRNTTTQKLADTAWAKQLETRCKCHIQWTEITDNAWGQQKAAKMAAGDFPDIGLALYDKTDISKYSSEFEDIEPSLNKLPNVRKFFAAKPIVRKMVEDNGKIQILPSDRGKGYRVSATHMFINKKWLDKLGLKMPATWDELENVLKAFKTKDPNGNGKADEVPMNIHGLNFGIWSPLTLMNSSGVATNFMGSSASGQGYYVQNGKVKSYYTSDALKKSIMYLHKLESEGLIPKDSLTRDSSRYTAQTNSDGKTALTGFVFDWTANNAFGKLSNQYVSVPPLKESASMPDSQVKWDYSQNWTEFAYALTVSRKAPNKQAVWKVVNAMYDPEISVEQYYGDLGKYVNKSGSTYTISDKVYEKYVDTREISAQDRFAGWIPDTITIKNDTNADAVTDANKADEEALKHVDPTRDVIPIYTQPTSAQLDTLSDNNTSISNYANNKIASWFQNGNVDKEWDEYVKKVSEPSLGLKDNIRIWQEAYDKAVK</sequence>
<gene>
    <name evidence="2" type="ORF">HMPREF0620_0486</name>
</gene>